<comment type="caution">
    <text evidence="1">The sequence shown here is derived from an EMBL/GenBank/DDBJ whole genome shotgun (WGS) entry which is preliminary data.</text>
</comment>
<protein>
    <submittedName>
        <fullName evidence="1">Uncharacterized protein</fullName>
    </submittedName>
</protein>
<proteinExistence type="predicted"/>
<gene>
    <name evidence="1" type="ORF">HU668_04630</name>
</gene>
<reference evidence="1 2" key="1">
    <citation type="submission" date="2020-05" db="EMBL/GenBank/DDBJ databases">
        <title>Whole Genome Sequences of Enterobacteriales Associated with the International Space Station.</title>
        <authorList>
            <person name="Bharadwaj A."/>
            <person name="Daudu R."/>
            <person name="Singh N."/>
            <person name="Wood J."/>
            <person name="Debieu M."/>
            <person name="Mason C."/>
            <person name="Wang C."/>
            <person name="Venkateswaran K."/>
        </authorList>
    </citation>
    <scope>NUCLEOTIDE SEQUENCE [LARGE SCALE GENOMIC DNA]</scope>
    <source>
        <strain evidence="1 2">IF5SW-B1</strain>
    </source>
</reference>
<accession>A0A7Y6NC22</accession>
<dbReference type="RefSeq" id="WP_069728052.1">
    <property type="nucleotide sequence ID" value="NZ_JABWPE010000004.1"/>
</dbReference>
<dbReference type="Proteomes" id="UP000566985">
    <property type="component" value="Unassembled WGS sequence"/>
</dbReference>
<sequence>MALKDEQCLSISAGDNITALLQCQRAAFLVQTYNDEAVILIRNGQQMRQRRGLKKATGKKSRTMGQPRQLKLAEKKLFLAKPSGREKLYTADGGGAAITYPPFLWITLCIR</sequence>
<dbReference type="AlphaFoldDB" id="A0A7Y6NC22"/>
<dbReference type="EMBL" id="JABWPM010000003">
    <property type="protein sequence ID" value="NUY95742.1"/>
    <property type="molecule type" value="Genomic_DNA"/>
</dbReference>
<evidence type="ECO:0000313" key="2">
    <source>
        <dbReference type="Proteomes" id="UP000566985"/>
    </source>
</evidence>
<dbReference type="GeneID" id="57344580"/>
<name>A0A7Y6NC22_9GAMM</name>
<evidence type="ECO:0000313" key="1">
    <source>
        <dbReference type="EMBL" id="NUY95742.1"/>
    </source>
</evidence>
<organism evidence="1 2">
    <name type="scientific">Pantoea brenneri</name>
    <dbReference type="NCBI Taxonomy" id="472694"/>
    <lineage>
        <taxon>Bacteria</taxon>
        <taxon>Pseudomonadati</taxon>
        <taxon>Pseudomonadota</taxon>
        <taxon>Gammaproteobacteria</taxon>
        <taxon>Enterobacterales</taxon>
        <taxon>Erwiniaceae</taxon>
        <taxon>Pantoea</taxon>
    </lineage>
</organism>